<dbReference type="SMART" id="SM00642">
    <property type="entry name" value="Aamy"/>
    <property type="match status" value="1"/>
</dbReference>
<reference evidence="3 4" key="1">
    <citation type="submission" date="2016-02" db="EMBL/GenBank/DDBJ databases">
        <authorList>
            <person name="Wen L."/>
            <person name="He K."/>
            <person name="Yang H."/>
        </authorList>
    </citation>
    <scope>NUCLEOTIDE SEQUENCE [LARGE SCALE GENOMIC DNA]</scope>
    <source>
        <strain evidence="3 4">CMW7778B</strain>
    </source>
</reference>
<dbReference type="InterPro" id="IPR006047">
    <property type="entry name" value="GH13_cat_dom"/>
</dbReference>
<comment type="caution">
    <text evidence="3">The sequence shown here is derived from an EMBL/GenBank/DDBJ whole genome shotgun (WGS) entry which is preliminary data.</text>
</comment>
<dbReference type="InterPro" id="IPR017853">
    <property type="entry name" value="GH"/>
</dbReference>
<dbReference type="PATRIC" id="fig|2702.101.peg.857"/>
<evidence type="ECO:0000313" key="4">
    <source>
        <dbReference type="Proteomes" id="UP000070505"/>
    </source>
</evidence>
<name>A0A135Z5H3_GARVA</name>
<dbReference type="GO" id="GO:0004556">
    <property type="term" value="F:alpha-amylase activity"/>
    <property type="evidence" value="ECO:0007669"/>
    <property type="project" value="TreeGrafter"/>
</dbReference>
<dbReference type="Gene3D" id="3.20.20.80">
    <property type="entry name" value="Glycosidases"/>
    <property type="match status" value="1"/>
</dbReference>
<evidence type="ECO:0000259" key="2">
    <source>
        <dbReference type="SMART" id="SM00642"/>
    </source>
</evidence>
<dbReference type="CDD" id="cd11348">
    <property type="entry name" value="AmyAc_2"/>
    <property type="match status" value="1"/>
</dbReference>
<dbReference type="Proteomes" id="UP000070505">
    <property type="component" value="Unassembled WGS sequence"/>
</dbReference>
<comment type="similarity">
    <text evidence="1">Belongs to the glycosyl hydrolase 13 family.</text>
</comment>
<dbReference type="GO" id="GO:0009313">
    <property type="term" value="P:oligosaccharide catabolic process"/>
    <property type="evidence" value="ECO:0007669"/>
    <property type="project" value="TreeGrafter"/>
</dbReference>
<gene>
    <name evidence="3" type="ORF">HMPREF3230_00880</name>
</gene>
<protein>
    <submittedName>
        <fullName evidence="3">Alpha amylase, catalytic domain protein</fullName>
    </submittedName>
</protein>
<dbReference type="Pfam" id="PF00128">
    <property type="entry name" value="Alpha-amylase"/>
    <property type="match status" value="1"/>
</dbReference>
<feature type="domain" description="Glycosyl hydrolase family 13 catalytic" evidence="2">
    <location>
        <begin position="17"/>
        <end position="413"/>
    </location>
</feature>
<evidence type="ECO:0000256" key="1">
    <source>
        <dbReference type="ARBA" id="ARBA00008061"/>
    </source>
</evidence>
<dbReference type="SUPFAM" id="SSF51445">
    <property type="entry name" value="(Trans)glycosidases"/>
    <property type="match status" value="1"/>
</dbReference>
<dbReference type="AlphaFoldDB" id="A0A135Z5H3"/>
<dbReference type="EMBL" id="LSRC01000036">
    <property type="protein sequence ID" value="KXI16833.1"/>
    <property type="molecule type" value="Genomic_DNA"/>
</dbReference>
<accession>A0A135Z5H3</accession>
<dbReference type="InterPro" id="IPR045857">
    <property type="entry name" value="O16G_dom_2"/>
</dbReference>
<sequence>MSLHDHPEWLKDAVFYEIYPQSFCDSNGDGIGDIAGIIEKLDYVKSIGCNAIWLNPCYDSPFKDAGYDVRNYKKVAKRYGTNEDLKRLFLEAHKRDMHILLDLVPGHTSEEHEWFKKSSSAEENEFTKRYIWTDSAFSGYSMPFIGGETDRDATYILNFFKCQPALNYGFANRDRSWQSSPESEEAAATRLSMVDVMRFWLGMGADGFRVDMADSLVKNDDNNGEGSLGKDNTIHAWQEMLGIVKDEYPQAAFVSEWGRPRQALAAGFDMDFYLNWRWDGYPNGYARLTRDVDNALDNNPEHDHSYFNALGGGSICQFLDDYCPQYESTCNEGYFSFITCNHDTPRMAPRLSDRERRVAFGMILTMPGVPFVYYGDEIGMKYRDIPTKEGGYARTGTRTPMQWDDSKNLGFSTAPKSKLYLPVEESSNASERRCLVKSGEIPTVSAQEECEDSLLSWVRALIFLRHNRASLHANASWRVLHAPVNGRSFAYERCSVDSLEGSDFRAEKTIVVMNPSLSNESIPLDALAGLNSKESNQALLQIGEISFNSSSLILGSQSFAIFKL</sequence>
<dbReference type="PANTHER" id="PTHR10357">
    <property type="entry name" value="ALPHA-AMYLASE FAMILY MEMBER"/>
    <property type="match status" value="1"/>
</dbReference>
<evidence type="ECO:0000313" key="3">
    <source>
        <dbReference type="EMBL" id="KXI16833.1"/>
    </source>
</evidence>
<dbReference type="Gene3D" id="3.90.400.10">
    <property type="entry name" value="Oligo-1,6-glucosidase, Domain 2"/>
    <property type="match status" value="1"/>
</dbReference>
<organism evidence="3 4">
    <name type="scientific">Gardnerella vaginalis</name>
    <dbReference type="NCBI Taxonomy" id="2702"/>
    <lineage>
        <taxon>Bacteria</taxon>
        <taxon>Bacillati</taxon>
        <taxon>Actinomycetota</taxon>
        <taxon>Actinomycetes</taxon>
        <taxon>Bifidobacteriales</taxon>
        <taxon>Bifidobacteriaceae</taxon>
        <taxon>Gardnerella</taxon>
    </lineage>
</organism>
<dbReference type="RefSeq" id="WP_075523674.1">
    <property type="nucleotide sequence ID" value="NZ_KQ961867.1"/>
</dbReference>
<dbReference type="PANTHER" id="PTHR10357:SF179">
    <property type="entry name" value="NEUTRAL AND BASIC AMINO ACID TRANSPORT PROTEIN RBAT"/>
    <property type="match status" value="1"/>
</dbReference>
<proteinExistence type="inferred from homology"/>